<dbReference type="EMBL" id="CM008968">
    <property type="protein sequence ID" value="PNW81146.1"/>
    <property type="molecule type" value="Genomic_DNA"/>
</dbReference>
<reference evidence="1 2" key="1">
    <citation type="journal article" date="2007" name="Science">
        <title>The Chlamydomonas genome reveals the evolution of key animal and plant functions.</title>
        <authorList>
            <person name="Merchant S.S."/>
            <person name="Prochnik S.E."/>
            <person name="Vallon O."/>
            <person name="Harris E.H."/>
            <person name="Karpowicz S.J."/>
            <person name="Witman G.B."/>
            <person name="Terry A."/>
            <person name="Salamov A."/>
            <person name="Fritz-Laylin L.K."/>
            <person name="Marechal-Drouard L."/>
            <person name="Marshall W.F."/>
            <person name="Qu L.H."/>
            <person name="Nelson D.R."/>
            <person name="Sanderfoot A.A."/>
            <person name="Spalding M.H."/>
            <person name="Kapitonov V.V."/>
            <person name="Ren Q."/>
            <person name="Ferris P."/>
            <person name="Lindquist E."/>
            <person name="Shapiro H."/>
            <person name="Lucas S.M."/>
            <person name="Grimwood J."/>
            <person name="Schmutz J."/>
            <person name="Cardol P."/>
            <person name="Cerutti H."/>
            <person name="Chanfreau G."/>
            <person name="Chen C.L."/>
            <person name="Cognat V."/>
            <person name="Croft M.T."/>
            <person name="Dent R."/>
            <person name="Dutcher S."/>
            <person name="Fernandez E."/>
            <person name="Fukuzawa H."/>
            <person name="Gonzalez-Ballester D."/>
            <person name="Gonzalez-Halphen D."/>
            <person name="Hallmann A."/>
            <person name="Hanikenne M."/>
            <person name="Hippler M."/>
            <person name="Inwood W."/>
            <person name="Jabbari K."/>
            <person name="Kalanon M."/>
            <person name="Kuras R."/>
            <person name="Lefebvre P.A."/>
            <person name="Lemaire S.D."/>
            <person name="Lobanov A.V."/>
            <person name="Lohr M."/>
            <person name="Manuell A."/>
            <person name="Meier I."/>
            <person name="Mets L."/>
            <person name="Mittag M."/>
            <person name="Mittelmeier T."/>
            <person name="Moroney J.V."/>
            <person name="Moseley J."/>
            <person name="Napoli C."/>
            <person name="Nedelcu A.M."/>
            <person name="Niyogi K."/>
            <person name="Novoselov S.V."/>
            <person name="Paulsen I.T."/>
            <person name="Pazour G."/>
            <person name="Purton S."/>
            <person name="Ral J.P."/>
            <person name="Riano-Pachon D.M."/>
            <person name="Riekhof W."/>
            <person name="Rymarquis L."/>
            <person name="Schroda M."/>
            <person name="Stern D."/>
            <person name="Umen J."/>
            <person name="Willows R."/>
            <person name="Wilson N."/>
            <person name="Zimmer S.L."/>
            <person name="Allmer J."/>
            <person name="Balk J."/>
            <person name="Bisova K."/>
            <person name="Chen C.J."/>
            <person name="Elias M."/>
            <person name="Gendler K."/>
            <person name="Hauser C."/>
            <person name="Lamb M.R."/>
            <person name="Ledford H."/>
            <person name="Long J.C."/>
            <person name="Minagawa J."/>
            <person name="Page M.D."/>
            <person name="Pan J."/>
            <person name="Pootakham W."/>
            <person name="Roje S."/>
            <person name="Rose A."/>
            <person name="Stahlberg E."/>
            <person name="Terauchi A.M."/>
            <person name="Yang P."/>
            <person name="Ball S."/>
            <person name="Bowler C."/>
            <person name="Dieckmann C.L."/>
            <person name="Gladyshev V.N."/>
            <person name="Green P."/>
            <person name="Jorgensen R."/>
            <person name="Mayfield S."/>
            <person name="Mueller-Roeber B."/>
            <person name="Rajamani S."/>
            <person name="Sayre R.T."/>
            <person name="Brokstein P."/>
            <person name="Dubchak I."/>
            <person name="Goodstein D."/>
            <person name="Hornick L."/>
            <person name="Huang Y.W."/>
            <person name="Jhaveri J."/>
            <person name="Luo Y."/>
            <person name="Martinez D."/>
            <person name="Ngau W.C."/>
            <person name="Otillar B."/>
            <person name="Poliakov A."/>
            <person name="Porter A."/>
            <person name="Szajkowski L."/>
            <person name="Werner G."/>
            <person name="Zhou K."/>
            <person name="Grigoriev I.V."/>
            <person name="Rokhsar D.S."/>
            <person name="Grossman A.R."/>
        </authorList>
    </citation>
    <scope>NUCLEOTIDE SEQUENCE [LARGE SCALE GENOMIC DNA]</scope>
    <source>
        <strain evidence="2">CC-503</strain>
    </source>
</reference>
<dbReference type="PaxDb" id="3055-EDP04020"/>
<gene>
    <name evidence="1" type="ORF">CHLRE_07g344250v5</name>
</gene>
<protein>
    <submittedName>
        <fullName evidence="1">Uncharacterized protein</fullName>
    </submittedName>
</protein>
<keyword evidence="2" id="KW-1185">Reference proteome</keyword>
<dbReference type="ExpressionAtlas" id="A0A2K3DKT9">
    <property type="expression patterns" value="baseline and differential"/>
</dbReference>
<dbReference type="KEGG" id="cre:CHLRE_07g344250v5"/>
<organism evidence="1 2">
    <name type="scientific">Chlamydomonas reinhardtii</name>
    <name type="common">Chlamydomonas smithii</name>
    <dbReference type="NCBI Taxonomy" id="3055"/>
    <lineage>
        <taxon>Eukaryota</taxon>
        <taxon>Viridiplantae</taxon>
        <taxon>Chlorophyta</taxon>
        <taxon>core chlorophytes</taxon>
        <taxon>Chlorophyceae</taxon>
        <taxon>CS clade</taxon>
        <taxon>Chlamydomonadales</taxon>
        <taxon>Chlamydomonadaceae</taxon>
        <taxon>Chlamydomonas</taxon>
    </lineage>
</organism>
<proteinExistence type="predicted"/>
<name>A0A2K3DKT9_CHLRE</name>
<dbReference type="Proteomes" id="UP000006906">
    <property type="component" value="Chromosome 7"/>
</dbReference>
<dbReference type="OrthoDB" id="547591at2759"/>
<sequence length="322" mass="33951">MNWDLSKLILEGQSSPVSSAVVLQWLDLVYSRIDRERRPPKFSSLSEELRSLLLFMDAVGTCGPVLDAFEASLTALPSLALAVTVGGGGAEGAGGNAAGGAPGGADGAGGGGGGGGEAPPPAHIELMLCDHIYYLVDGGLGSMSIPSGARFEMVKAQEFAPYNAYFRDAVAAALEGWLYLAGWLQLVALVRRLVQFYKGQLISTLIGVIANRTAAVFTRRVLECLPREVLVEGFLTGCMNDPAVGQVTIAGSSKLHVNLTSPETAAWFVKERGAQIEGDSPIQVDALQVGDRRLPMRVRLGGLSLSAQQEEIGQVLRQLDAE</sequence>
<dbReference type="RefSeq" id="XP_042922990.1">
    <property type="nucleotide sequence ID" value="XM_043064422.1"/>
</dbReference>
<dbReference type="GeneID" id="5718011"/>
<dbReference type="InParanoid" id="A0A2K3DKT9"/>
<dbReference type="Gramene" id="PNW81146">
    <property type="protein sequence ID" value="PNW81146"/>
    <property type="gene ID" value="CHLRE_07g344250v5"/>
</dbReference>
<evidence type="ECO:0000313" key="2">
    <source>
        <dbReference type="Proteomes" id="UP000006906"/>
    </source>
</evidence>
<evidence type="ECO:0000313" key="1">
    <source>
        <dbReference type="EMBL" id="PNW81146.1"/>
    </source>
</evidence>
<dbReference type="AlphaFoldDB" id="A0A2K3DKT9"/>
<accession>A0A2K3DKT9</accession>